<gene>
    <name evidence="3" type="primary">tsaB</name>
    <name evidence="3" type="ORF">ACFOES_14455</name>
</gene>
<dbReference type="NCBIfam" id="TIGR03725">
    <property type="entry name" value="T6A_YeaZ"/>
    <property type="match status" value="1"/>
</dbReference>
<dbReference type="EMBL" id="JBHRSK010000011">
    <property type="protein sequence ID" value="MFC2969304.1"/>
    <property type="molecule type" value="Genomic_DNA"/>
</dbReference>
<evidence type="ECO:0000313" key="4">
    <source>
        <dbReference type="Proteomes" id="UP001595443"/>
    </source>
</evidence>
<dbReference type="Gene3D" id="3.30.420.40">
    <property type="match status" value="1"/>
</dbReference>
<dbReference type="Pfam" id="PF00814">
    <property type="entry name" value="TsaD"/>
    <property type="match status" value="1"/>
</dbReference>
<protein>
    <submittedName>
        <fullName evidence="3">tRNA (Adenosine(37)-N6)-threonylcarbamoyltransferase complex dimerization subunit type 1 TsaB</fullName>
        <ecNumber evidence="3">2.3.1.234</ecNumber>
    </submittedName>
</protein>
<feature type="compositionally biased region" description="Pro residues" evidence="1">
    <location>
        <begin position="209"/>
        <end position="218"/>
    </location>
</feature>
<dbReference type="GO" id="GO:0061711">
    <property type="term" value="F:tRNA N(6)-L-threonylcarbamoyladenine synthase activity"/>
    <property type="evidence" value="ECO:0007669"/>
    <property type="project" value="UniProtKB-EC"/>
</dbReference>
<feature type="region of interest" description="Disordered" evidence="1">
    <location>
        <begin position="189"/>
        <end position="218"/>
    </location>
</feature>
<name>A0ABV7AIU1_9RHOB</name>
<proteinExistence type="predicted"/>
<dbReference type="InterPro" id="IPR022496">
    <property type="entry name" value="T6A_TsaB"/>
</dbReference>
<dbReference type="InterPro" id="IPR043129">
    <property type="entry name" value="ATPase_NBD"/>
</dbReference>
<evidence type="ECO:0000313" key="3">
    <source>
        <dbReference type="EMBL" id="MFC2969304.1"/>
    </source>
</evidence>
<dbReference type="InterPro" id="IPR000905">
    <property type="entry name" value="Gcp-like_dom"/>
</dbReference>
<dbReference type="SUPFAM" id="SSF53067">
    <property type="entry name" value="Actin-like ATPase domain"/>
    <property type="match status" value="1"/>
</dbReference>
<accession>A0ABV7AIU1</accession>
<evidence type="ECO:0000256" key="1">
    <source>
        <dbReference type="SAM" id="MobiDB-lite"/>
    </source>
</evidence>
<keyword evidence="3" id="KW-0808">Transferase</keyword>
<dbReference type="PANTHER" id="PTHR11735:SF11">
    <property type="entry name" value="TRNA THREONYLCARBAMOYLADENOSINE BIOSYNTHESIS PROTEIN TSAB"/>
    <property type="match status" value="1"/>
</dbReference>
<evidence type="ECO:0000259" key="2">
    <source>
        <dbReference type="Pfam" id="PF00814"/>
    </source>
</evidence>
<comment type="caution">
    <text evidence="3">The sequence shown here is derived from an EMBL/GenBank/DDBJ whole genome shotgun (WGS) entry which is preliminary data.</text>
</comment>
<dbReference type="EC" id="2.3.1.234" evidence="3"/>
<dbReference type="RefSeq" id="WP_377834013.1">
    <property type="nucleotide sequence ID" value="NZ_JBHRSK010000011.1"/>
</dbReference>
<dbReference type="Proteomes" id="UP001595443">
    <property type="component" value="Unassembled WGS sequence"/>
</dbReference>
<feature type="domain" description="Gcp-like" evidence="2">
    <location>
        <begin position="36"/>
        <end position="125"/>
    </location>
</feature>
<sequence>MPPEPLILSFDTSAARCAAALLSGDRLLAERSEDMERGQAERLMPLLEELLAEAGAGWRDLAAIGVGIGPGNFTGIRIAVAAARGLALALAVPAIGVNGFEALALGQDGPVLCSLDGRRGRCWIAPPDQLDLAELTTPEELAGALPVAFLERDVIGHRAEEIAALTGGRALPPAAPLAEAIARIAAARRATPQQRPAPLYLRSADAAPPSDPPPAILP</sequence>
<keyword evidence="3" id="KW-0012">Acyltransferase</keyword>
<feature type="compositionally biased region" description="Low complexity" evidence="1">
    <location>
        <begin position="189"/>
        <end position="208"/>
    </location>
</feature>
<keyword evidence="4" id="KW-1185">Reference proteome</keyword>
<reference evidence="4" key="1">
    <citation type="journal article" date="2019" name="Int. J. Syst. Evol. Microbiol.">
        <title>The Global Catalogue of Microorganisms (GCM) 10K type strain sequencing project: providing services to taxonomists for standard genome sequencing and annotation.</title>
        <authorList>
            <consortium name="The Broad Institute Genomics Platform"/>
            <consortium name="The Broad Institute Genome Sequencing Center for Infectious Disease"/>
            <person name="Wu L."/>
            <person name="Ma J."/>
        </authorList>
    </citation>
    <scope>NUCLEOTIDE SEQUENCE [LARGE SCALE GENOMIC DNA]</scope>
    <source>
        <strain evidence="4">KCTC 62192</strain>
    </source>
</reference>
<organism evidence="3 4">
    <name type="scientific">Acidimangrovimonas pyrenivorans</name>
    <dbReference type="NCBI Taxonomy" id="2030798"/>
    <lineage>
        <taxon>Bacteria</taxon>
        <taxon>Pseudomonadati</taxon>
        <taxon>Pseudomonadota</taxon>
        <taxon>Alphaproteobacteria</taxon>
        <taxon>Rhodobacterales</taxon>
        <taxon>Paracoccaceae</taxon>
        <taxon>Acidimangrovimonas</taxon>
    </lineage>
</organism>
<dbReference type="PANTHER" id="PTHR11735">
    <property type="entry name" value="TRNA N6-ADENOSINE THREONYLCARBAMOYLTRANSFERASE"/>
    <property type="match status" value="1"/>
</dbReference>